<name>A0A062XX89_9BACT</name>
<dbReference type="AlphaFoldDB" id="A0A062XX89"/>
<dbReference type="PANTHER" id="PTHR47050:SF1">
    <property type="entry name" value="TETRATRICOPEPTIDE REPEAT PROTEIN 24-LIKE"/>
    <property type="match status" value="1"/>
</dbReference>
<dbReference type="InterPro" id="IPR011990">
    <property type="entry name" value="TPR-like_helical_dom_sf"/>
</dbReference>
<dbReference type="SUPFAM" id="SSF48452">
    <property type="entry name" value="TPR-like"/>
    <property type="match status" value="2"/>
</dbReference>
<dbReference type="RefSeq" id="WP_038048491.1">
    <property type="nucleotide sequence ID" value="NZ_JMFG01000014.1"/>
</dbReference>
<accession>A0A062XX89</accession>
<protein>
    <submittedName>
        <fullName evidence="1">Uncharacterized protein</fullName>
    </submittedName>
</protein>
<reference evidence="1 2" key="1">
    <citation type="submission" date="2014-04" db="EMBL/GenBank/DDBJ databases">
        <title>The Genome Sequence of Thermoanaerobaculum aquaticum MP-01, The First Cultivated Group 23 Acidobacterium.</title>
        <authorList>
            <person name="Stamps B.W."/>
            <person name="Losey N.A."/>
            <person name="Lawson P.A."/>
            <person name="Stevenson B.S."/>
        </authorList>
    </citation>
    <scope>NUCLEOTIDE SEQUENCE [LARGE SCALE GENOMIC DNA]</scope>
    <source>
        <strain evidence="1 2">MP-01</strain>
    </source>
</reference>
<dbReference type="InterPro" id="IPR019734">
    <property type="entry name" value="TPR_rpt"/>
</dbReference>
<dbReference type="Gene3D" id="1.25.40.10">
    <property type="entry name" value="Tetratricopeptide repeat domain"/>
    <property type="match status" value="2"/>
</dbReference>
<proteinExistence type="predicted"/>
<dbReference type="STRING" id="1312852.EG19_01510"/>
<dbReference type="SMART" id="SM00028">
    <property type="entry name" value="TPR"/>
    <property type="match status" value="4"/>
</dbReference>
<gene>
    <name evidence="1" type="ORF">EG19_01510</name>
</gene>
<dbReference type="EMBL" id="JMFG01000014">
    <property type="protein sequence ID" value="KDA54024.1"/>
    <property type="molecule type" value="Genomic_DNA"/>
</dbReference>
<organism evidence="1 2">
    <name type="scientific">Thermoanaerobaculum aquaticum</name>
    <dbReference type="NCBI Taxonomy" id="1312852"/>
    <lineage>
        <taxon>Bacteria</taxon>
        <taxon>Pseudomonadati</taxon>
        <taxon>Acidobacteriota</taxon>
        <taxon>Thermoanaerobaculia</taxon>
        <taxon>Thermoanaerobaculales</taxon>
        <taxon>Thermoanaerobaculaceae</taxon>
        <taxon>Thermoanaerobaculum</taxon>
    </lineage>
</organism>
<dbReference type="Proteomes" id="UP000027284">
    <property type="component" value="Unassembled WGS sequence"/>
</dbReference>
<dbReference type="PANTHER" id="PTHR47050">
    <property type="entry name" value="TETRATRICOPEPTIDE REPEAT PROTEIN 24"/>
    <property type="match status" value="1"/>
</dbReference>
<evidence type="ECO:0000313" key="2">
    <source>
        <dbReference type="Proteomes" id="UP000027284"/>
    </source>
</evidence>
<evidence type="ECO:0000313" key="1">
    <source>
        <dbReference type="EMBL" id="KDA54024.1"/>
    </source>
</evidence>
<comment type="caution">
    <text evidence="1">The sequence shown here is derived from an EMBL/GenBank/DDBJ whole genome shotgun (WGS) entry which is preliminary data.</text>
</comment>
<sequence length="298" mass="33541">MAATERYLRLTALGQKTFTRGHLELALRLFSAAEEEARKSGDRELADRAFCNRCVVLLELDRLDSSVGELKHVLMRSRDPFTSWMAAYYTAQVYEAEGNLERALAYARRARELSEVCGDERTRFHSANQHGVLALRKSQFPEAAESFSIALQLAPHVGVDRLAVAIARDNLGYCLMCMGQSEEGLALCQDAAANLEALGSRQYLGEVYQDLCYGYLQLGELENAKLLGERALALAREFGYEDIERNVLMLLADAALDAGQEDLGDFYLRQLARFYPDFRGMQQFLRAFNVREVINLKA</sequence>
<keyword evidence="2" id="KW-1185">Reference proteome</keyword>
<dbReference type="InterPro" id="IPR024812">
    <property type="entry name" value="TPR_24"/>
</dbReference>